<evidence type="ECO:0000313" key="2">
    <source>
        <dbReference type="EMBL" id="CUM59212.1"/>
    </source>
</evidence>
<name>A0A1J1JG40_PLAAG</name>
<gene>
    <name evidence="1" type="ORF">PANO66_03039</name>
    <name evidence="2" type="ORF">PLAM_1245</name>
</gene>
<dbReference type="Proteomes" id="UP001153761">
    <property type="component" value="Chromosome"/>
</dbReference>
<dbReference type="EMBL" id="LO018304">
    <property type="protein sequence ID" value="CUM59212.1"/>
    <property type="molecule type" value="Genomic_DNA"/>
</dbReference>
<dbReference type="EMBL" id="LR882963">
    <property type="protein sequence ID" value="CAD5957411.1"/>
    <property type="molecule type" value="Genomic_DNA"/>
</dbReference>
<proteinExistence type="predicted"/>
<dbReference type="AlphaFoldDB" id="A0A1J1JG40"/>
<sequence length="261" mass="29672">MTANSDILRQAEIAITEFENSKISGVWTGLDQQQIIAELRSHLVNPFNINQGTQPFCGPAAIVFELIRKNPLAYIQICRNLFQIGGFHTQNNRWISPPQWLSESPLNLEISQIDWMVLSTLRESENIIFSVDPNAPQLLRNLAGMTKPWEMAGWIKEILGYQTVNYRNAYLFGDLEAIETANQMIKSGGVAFALINDSGLLLNQPPVFPYPNHWVALLGEIQINQNSNLIHFNVYTWGQEMQITVDLTTFKTYFWEVVTGI</sequence>
<reference evidence="2" key="1">
    <citation type="submission" date="2015-09" db="EMBL/GenBank/DDBJ databases">
        <authorList>
            <person name="Jackson K.R."/>
            <person name="Lunt B.L."/>
            <person name="Fisher J.N.B."/>
            <person name="Gardner A.V."/>
            <person name="Bailey M.E."/>
            <person name="Deus L.M."/>
            <person name="Earl A.S."/>
            <person name="Gibby P.D."/>
            <person name="Hartmann K.A."/>
            <person name="Liu J.E."/>
            <person name="Manci A.M."/>
            <person name="Nielsen D.A."/>
            <person name="Solomon M.B."/>
            <person name="Breakwell D.P."/>
            <person name="Burnett S.H."/>
            <person name="Grose J.H."/>
        </authorList>
    </citation>
    <scope>NUCLEOTIDE SEQUENCE</scope>
    <source>
        <strain evidence="2">7805</strain>
    </source>
</reference>
<organism evidence="2">
    <name type="scientific">Planktothrix agardhii</name>
    <name type="common">Oscillatoria agardhii</name>
    <dbReference type="NCBI Taxonomy" id="1160"/>
    <lineage>
        <taxon>Bacteria</taxon>
        <taxon>Bacillati</taxon>
        <taxon>Cyanobacteriota</taxon>
        <taxon>Cyanophyceae</taxon>
        <taxon>Oscillatoriophycideae</taxon>
        <taxon>Oscillatoriales</taxon>
        <taxon>Microcoleaceae</taxon>
        <taxon>Planktothrix</taxon>
    </lineage>
</organism>
<accession>A0A1J1JG40</accession>
<protein>
    <submittedName>
        <fullName evidence="2">Uncharacterized protein</fullName>
    </submittedName>
</protein>
<dbReference type="GeneID" id="77288450"/>
<reference evidence="1" key="2">
    <citation type="submission" date="2020-09" db="EMBL/GenBank/DDBJ databases">
        <authorList>
            <person name="Blom J."/>
        </authorList>
    </citation>
    <scope>NUCLEOTIDE SEQUENCE</scope>
    <source>
        <strain evidence="1">No.66</strain>
    </source>
</reference>
<evidence type="ECO:0000313" key="1">
    <source>
        <dbReference type="EMBL" id="CAD5957411.1"/>
    </source>
</evidence>
<dbReference type="RefSeq" id="WP_026795023.1">
    <property type="nucleotide sequence ID" value="NZ_JBAVBW010000153.1"/>
</dbReference>